<comment type="caution">
    <text evidence="3">The sequence shown here is derived from an EMBL/GenBank/DDBJ whole genome shotgun (WGS) entry which is preliminary data.</text>
</comment>
<feature type="chain" id="PRO_5013038367" description="Transmembrane protein" evidence="2">
    <location>
        <begin position="22"/>
        <end position="272"/>
    </location>
</feature>
<sequence length="272" mass="30026">MVSVWYGPVLFLAVAVRIGDGHFAECFRAANQQERRLLGPVTFSEEALAPAHREEGRLQQHLSFAEGLGDEHVKEEEGSRPRLTNRLIQSFRRAQPPGTRSASSSSGRSSLRQGRRGAASWTRRFSESTGEEGDLLSPAVDPNNPVIVAAALALKQKIVMGAANMTSWVEAVVKLRDRTERKSAAAAAESDLHPAERNEISREAAYTANFIAWARQAVLNMISDLNVDIWKASDMVERRRVDPDLCGNLAESIEFARRAIRTVQVQLNLPNA</sequence>
<dbReference type="GeneID" id="40311394"/>
<evidence type="ECO:0000256" key="2">
    <source>
        <dbReference type="SAM" id="SignalP"/>
    </source>
</evidence>
<feature type="signal peptide" evidence="2">
    <location>
        <begin position="1"/>
        <end position="21"/>
    </location>
</feature>
<reference evidence="3 4" key="1">
    <citation type="submission" date="2017-09" db="EMBL/GenBank/DDBJ databases">
        <title>Genome sequencing of Besnoitia besnoiti strain Bb-Ger1.</title>
        <authorList>
            <person name="Schares G."/>
            <person name="Venepally P."/>
            <person name="Lorenzi H.A."/>
        </authorList>
    </citation>
    <scope>NUCLEOTIDE SEQUENCE [LARGE SCALE GENOMIC DNA]</scope>
    <source>
        <strain evidence="3 4">Bb-Ger1</strain>
    </source>
</reference>
<dbReference type="VEuPathDB" id="ToxoDB:BESB_064660"/>
<evidence type="ECO:0000256" key="1">
    <source>
        <dbReference type="SAM" id="MobiDB-lite"/>
    </source>
</evidence>
<organism evidence="3 4">
    <name type="scientific">Besnoitia besnoiti</name>
    <name type="common">Apicomplexan protozoan</name>
    <dbReference type="NCBI Taxonomy" id="94643"/>
    <lineage>
        <taxon>Eukaryota</taxon>
        <taxon>Sar</taxon>
        <taxon>Alveolata</taxon>
        <taxon>Apicomplexa</taxon>
        <taxon>Conoidasida</taxon>
        <taxon>Coccidia</taxon>
        <taxon>Eucoccidiorida</taxon>
        <taxon>Eimeriorina</taxon>
        <taxon>Sarcocystidae</taxon>
        <taxon>Besnoitia</taxon>
    </lineage>
</organism>
<dbReference type="KEGG" id="bbes:BESB_064660"/>
<accession>A0A2A9M8X9</accession>
<keyword evidence="4" id="KW-1185">Reference proteome</keyword>
<feature type="region of interest" description="Disordered" evidence="1">
    <location>
        <begin position="90"/>
        <end position="137"/>
    </location>
</feature>
<dbReference type="Proteomes" id="UP000224006">
    <property type="component" value="Chromosome VI"/>
</dbReference>
<dbReference type="AlphaFoldDB" id="A0A2A9M8X9"/>
<gene>
    <name evidence="3" type="ORF">BESB_064660</name>
</gene>
<name>A0A2A9M8X9_BESBE</name>
<dbReference type="RefSeq" id="XP_029218444.1">
    <property type="nucleotide sequence ID" value="XM_029364861.1"/>
</dbReference>
<proteinExistence type="predicted"/>
<keyword evidence="2" id="KW-0732">Signal</keyword>
<protein>
    <recommendedName>
        <fullName evidence="5">Transmembrane protein</fullName>
    </recommendedName>
</protein>
<dbReference type="EMBL" id="NWUJ01000006">
    <property type="protein sequence ID" value="PFH34435.1"/>
    <property type="molecule type" value="Genomic_DNA"/>
</dbReference>
<feature type="compositionally biased region" description="Low complexity" evidence="1">
    <location>
        <begin position="100"/>
        <end position="120"/>
    </location>
</feature>
<evidence type="ECO:0000313" key="4">
    <source>
        <dbReference type="Proteomes" id="UP000224006"/>
    </source>
</evidence>
<evidence type="ECO:0000313" key="3">
    <source>
        <dbReference type="EMBL" id="PFH34435.1"/>
    </source>
</evidence>
<evidence type="ECO:0008006" key="5">
    <source>
        <dbReference type="Google" id="ProtNLM"/>
    </source>
</evidence>